<dbReference type="PANTHER" id="PTHR43179">
    <property type="entry name" value="RHAMNOSYLTRANSFERASE WBBL"/>
    <property type="match status" value="1"/>
</dbReference>
<dbReference type="InterPro" id="IPR029044">
    <property type="entry name" value="Nucleotide-diphossugar_trans"/>
</dbReference>
<dbReference type="RefSeq" id="WP_091270692.1">
    <property type="nucleotide sequence ID" value="NZ_FAOZ01000001.1"/>
</dbReference>
<keyword evidence="6" id="KW-1185">Reference proteome</keyword>
<comment type="similarity">
    <text evidence="2">Belongs to the glycosyltransferase 2 family.</text>
</comment>
<protein>
    <recommendedName>
        <fullName evidence="7">Glycosyltransferase, GT2 family</fullName>
    </recommendedName>
</protein>
<evidence type="ECO:0000256" key="1">
    <source>
        <dbReference type="ARBA" id="ARBA00004776"/>
    </source>
</evidence>
<dbReference type="GO" id="GO:0016757">
    <property type="term" value="F:glycosyltransferase activity"/>
    <property type="evidence" value="ECO:0007669"/>
    <property type="project" value="UniProtKB-KW"/>
</dbReference>
<evidence type="ECO:0008006" key="7">
    <source>
        <dbReference type="Google" id="ProtNLM"/>
    </source>
</evidence>
<gene>
    <name evidence="5" type="ORF">Ga0074812_101280</name>
</gene>
<evidence type="ECO:0000256" key="2">
    <source>
        <dbReference type="ARBA" id="ARBA00006739"/>
    </source>
</evidence>
<dbReference type="Proteomes" id="UP000198802">
    <property type="component" value="Unassembled WGS sequence"/>
</dbReference>
<dbReference type="PANTHER" id="PTHR43179:SF12">
    <property type="entry name" value="GALACTOFURANOSYLTRANSFERASE GLFT2"/>
    <property type="match status" value="1"/>
</dbReference>
<dbReference type="AlphaFoldDB" id="A0A0S4QGN4"/>
<evidence type="ECO:0000313" key="6">
    <source>
        <dbReference type="Proteomes" id="UP000198802"/>
    </source>
</evidence>
<dbReference type="Gene3D" id="3.90.550.10">
    <property type="entry name" value="Spore Coat Polysaccharide Biosynthesis Protein SpsA, Chain A"/>
    <property type="match status" value="1"/>
</dbReference>
<keyword evidence="4" id="KW-0808">Transferase</keyword>
<proteinExistence type="inferred from homology"/>
<evidence type="ECO:0000256" key="3">
    <source>
        <dbReference type="ARBA" id="ARBA00022676"/>
    </source>
</evidence>
<reference evidence="6" key="1">
    <citation type="submission" date="2015-11" db="EMBL/GenBank/DDBJ databases">
        <authorList>
            <person name="Varghese N."/>
        </authorList>
    </citation>
    <scope>NUCLEOTIDE SEQUENCE [LARGE SCALE GENOMIC DNA]</scope>
    <source>
        <strain evidence="6">DSM 45899</strain>
    </source>
</reference>
<dbReference type="SUPFAM" id="SSF53448">
    <property type="entry name" value="Nucleotide-diphospho-sugar transferases"/>
    <property type="match status" value="1"/>
</dbReference>
<organism evidence="5 6">
    <name type="scientific">Parafrankia irregularis</name>
    <dbReference type="NCBI Taxonomy" id="795642"/>
    <lineage>
        <taxon>Bacteria</taxon>
        <taxon>Bacillati</taxon>
        <taxon>Actinomycetota</taxon>
        <taxon>Actinomycetes</taxon>
        <taxon>Frankiales</taxon>
        <taxon>Frankiaceae</taxon>
        <taxon>Parafrankia</taxon>
    </lineage>
</organism>
<evidence type="ECO:0000313" key="5">
    <source>
        <dbReference type="EMBL" id="CUU53782.1"/>
    </source>
</evidence>
<name>A0A0S4QGN4_9ACTN</name>
<comment type="pathway">
    <text evidence="1">Cell wall biogenesis; cell wall polysaccharide biosynthesis.</text>
</comment>
<sequence>MNVVAVIVHWGAVEPTIRLTQQLDEISLFSGVIVVANDGKPRPSSFGSKFTWLVPDSNRGFGGGFMAGYEVAPDADVYLLLNNDVQLTETTVRECLEVFSDPQVGIVGPTQVNVDGIHTGCGRMTPLVTIPKKRRVPSTQNDEVDWINGAMMFIKGDSLRRVPMPVKYFLGYEDTDYCYRVRAAGWRIVVSPAQAWHSGGGTLPKAGFSYYLTRNRIWFARTHRSASTVALVTAWSALAVAPRAALKETVSGQSRGLFRMIVHGIRDGVAEQPKLDELMSNEPRPSLWGSWAGAGT</sequence>
<dbReference type="EMBL" id="FAOZ01000001">
    <property type="protein sequence ID" value="CUU53782.1"/>
    <property type="molecule type" value="Genomic_DNA"/>
</dbReference>
<keyword evidence="3" id="KW-0328">Glycosyltransferase</keyword>
<accession>A0A0S4QGN4</accession>
<evidence type="ECO:0000256" key="4">
    <source>
        <dbReference type="ARBA" id="ARBA00022679"/>
    </source>
</evidence>